<dbReference type="InterPro" id="IPR008880">
    <property type="entry name" value="Trigger_fac_C"/>
</dbReference>
<dbReference type="InterPro" id="IPR037041">
    <property type="entry name" value="Trigger_fac_C_sf"/>
</dbReference>
<dbReference type="KEGG" id="cfus:CYFUS_004597"/>
<name>A0A250J7J2_9BACT</name>
<dbReference type="SUPFAM" id="SSF109998">
    <property type="entry name" value="Triger factor/SurA peptide-binding domain-like"/>
    <property type="match status" value="1"/>
</dbReference>
<dbReference type="GO" id="GO:0003755">
    <property type="term" value="F:peptidyl-prolyl cis-trans isomerase activity"/>
    <property type="evidence" value="ECO:0007669"/>
    <property type="project" value="UniProtKB-KW"/>
</dbReference>
<organism evidence="5 6">
    <name type="scientific">Cystobacter fuscus</name>
    <dbReference type="NCBI Taxonomy" id="43"/>
    <lineage>
        <taxon>Bacteria</taxon>
        <taxon>Pseudomonadati</taxon>
        <taxon>Myxococcota</taxon>
        <taxon>Myxococcia</taxon>
        <taxon>Myxococcales</taxon>
        <taxon>Cystobacterineae</taxon>
        <taxon>Archangiaceae</taxon>
        <taxon>Cystobacter</taxon>
    </lineage>
</organism>
<gene>
    <name evidence="5" type="ORF">CYFUS_004597</name>
</gene>
<feature type="domain" description="Trigger factor C-terminal" evidence="4">
    <location>
        <begin position="188"/>
        <end position="347"/>
    </location>
</feature>
<evidence type="ECO:0000259" key="4">
    <source>
        <dbReference type="Pfam" id="PF05698"/>
    </source>
</evidence>
<dbReference type="Pfam" id="PF05698">
    <property type="entry name" value="Trigger_C"/>
    <property type="match status" value="1"/>
</dbReference>
<dbReference type="SUPFAM" id="SSF54534">
    <property type="entry name" value="FKBP-like"/>
    <property type="match status" value="1"/>
</dbReference>
<evidence type="ECO:0000256" key="1">
    <source>
        <dbReference type="ARBA" id="ARBA00023110"/>
    </source>
</evidence>
<evidence type="ECO:0000256" key="2">
    <source>
        <dbReference type="ARBA" id="ARBA00023235"/>
    </source>
</evidence>
<keyword evidence="1" id="KW-0697">Rotamase</keyword>
<dbReference type="InterPro" id="IPR027304">
    <property type="entry name" value="Trigger_fact/SurA_dom_sf"/>
</dbReference>
<reference evidence="5 6" key="1">
    <citation type="submission" date="2017-06" db="EMBL/GenBank/DDBJ databases">
        <title>Sequencing and comparative analysis of myxobacterial genomes.</title>
        <authorList>
            <person name="Rupp O."/>
            <person name="Goesmann A."/>
            <person name="Sogaard-Andersen L."/>
        </authorList>
    </citation>
    <scope>NUCLEOTIDE SEQUENCE [LARGE SCALE GENOMIC DNA]</scope>
    <source>
        <strain evidence="5 6">DSM 52655</strain>
    </source>
</reference>
<dbReference type="Gene3D" id="3.10.50.40">
    <property type="match status" value="1"/>
</dbReference>
<dbReference type="GO" id="GO:0015031">
    <property type="term" value="P:protein transport"/>
    <property type="evidence" value="ECO:0007669"/>
    <property type="project" value="InterPro"/>
</dbReference>
<dbReference type="GO" id="GO:0006457">
    <property type="term" value="P:protein folding"/>
    <property type="evidence" value="ECO:0007669"/>
    <property type="project" value="InterPro"/>
</dbReference>
<evidence type="ECO:0000313" key="6">
    <source>
        <dbReference type="Proteomes" id="UP000217257"/>
    </source>
</evidence>
<feature type="region of interest" description="Disordered" evidence="3">
    <location>
        <begin position="1"/>
        <end position="31"/>
    </location>
</feature>
<protein>
    <recommendedName>
        <fullName evidence="4">Trigger factor C-terminal domain-containing protein</fullName>
    </recommendedName>
</protein>
<proteinExistence type="predicted"/>
<keyword evidence="2" id="KW-0413">Isomerase</keyword>
<accession>A0A250J7J2</accession>
<dbReference type="Gene3D" id="1.10.3120.10">
    <property type="entry name" value="Trigger factor, C-terminal domain"/>
    <property type="match status" value="1"/>
</dbReference>
<dbReference type="EMBL" id="CP022098">
    <property type="protein sequence ID" value="ATB39156.1"/>
    <property type="molecule type" value="Genomic_DNA"/>
</dbReference>
<evidence type="ECO:0000256" key="3">
    <source>
        <dbReference type="SAM" id="MobiDB-lite"/>
    </source>
</evidence>
<dbReference type="Proteomes" id="UP000217257">
    <property type="component" value="Chromosome"/>
</dbReference>
<dbReference type="InterPro" id="IPR046357">
    <property type="entry name" value="PPIase_dom_sf"/>
</dbReference>
<evidence type="ECO:0000313" key="5">
    <source>
        <dbReference type="EMBL" id="ATB39156.1"/>
    </source>
</evidence>
<sequence>MDSNQKSSPPAKKRAGIPMYTSPARRAAQGGEVQMPPVIAPSLEGLSVIVPAPEPITARRVQERFQELARAHASERMRPRTEGLAWGDEVLVDIAGYSNGRLIPFSVRTDVWLPLAPDPLLPGLYEQWVGHLPGESVLVDIVLGENYPLEALRGQPARFALLIQAAREVKYPDPTNPEFLEALGRGATLDEVMRGVAKELQQEAARARFLEGQQRVLEEVAARTQVDIPEELVNEEIRLRWGASEGRSVTKLKFSNKHQEESLQTWLADERTRAEARQRLRISLALGAICKRDGLILTPAKVLEVIQAESTAAGVPLEQATAVFASEPQQHARITQAAWHLLAVDHVMSKAQVHGAGT</sequence>
<dbReference type="AlphaFoldDB" id="A0A250J7J2"/>